<proteinExistence type="inferred from homology"/>
<dbReference type="InterPro" id="IPR047596">
    <property type="entry name" value="OMPdecase_bac"/>
</dbReference>
<feature type="binding site" evidence="9 11">
    <location>
        <position position="196"/>
    </location>
    <ligand>
        <name>substrate</name>
    </ligand>
</feature>
<feature type="binding site" evidence="9 11">
    <location>
        <position position="216"/>
    </location>
    <ligand>
        <name>substrate</name>
    </ligand>
</feature>
<comment type="similarity">
    <text evidence="8 9">Belongs to the OMP decarboxylase family. Type 1 subfamily.</text>
</comment>
<dbReference type="Pfam" id="PF00215">
    <property type="entry name" value="OMPdecase"/>
    <property type="match status" value="1"/>
</dbReference>
<dbReference type="HAMAP" id="MF_01200_B">
    <property type="entry name" value="OMPdecase_type1_B"/>
    <property type="match status" value="1"/>
</dbReference>
<evidence type="ECO:0000256" key="5">
    <source>
        <dbReference type="ARBA" id="ARBA00022975"/>
    </source>
</evidence>
<evidence type="ECO:0000256" key="6">
    <source>
        <dbReference type="ARBA" id="ARBA00023239"/>
    </source>
</evidence>
<dbReference type="RefSeq" id="WP_067973846.1">
    <property type="nucleotide sequence ID" value="NZ_CAJHKM010000001.1"/>
</dbReference>
<sequence length="238" mass="26240">MQKDKPIIALDFDTVDKMEAFIQQFEGQALNVKIGMEMYYANGPALVKQLKAAGHHIFLDLKLHDIPNTVHRSIRALTELGVDMLNVHAAGGEEMMRWAMEAIAEAQPDPDKRPLLIAVTQLTSTSEAAMQAEQLTQATIEESVVHYAQLSQKAGLDGVVCSPLESRLIKDQVGTDFITVTPGIRPSNYQSQREDQERITTPAKAKALGSDYIVVGRPITQAADPVQAYRDITAEWQA</sequence>
<dbReference type="GeneID" id="92903322"/>
<comment type="catalytic activity">
    <reaction evidence="7 9 12">
        <text>orotidine 5'-phosphate + H(+) = UMP + CO2</text>
        <dbReference type="Rhea" id="RHEA:11596"/>
        <dbReference type="ChEBI" id="CHEBI:15378"/>
        <dbReference type="ChEBI" id="CHEBI:16526"/>
        <dbReference type="ChEBI" id="CHEBI:57538"/>
        <dbReference type="ChEBI" id="CHEBI:57865"/>
        <dbReference type="EC" id="4.1.1.23"/>
    </reaction>
</comment>
<dbReference type="NCBIfam" id="TIGR01740">
    <property type="entry name" value="pyrF"/>
    <property type="match status" value="1"/>
</dbReference>
<protein>
    <recommendedName>
        <fullName evidence="9">Orotidine 5'-phosphate decarboxylase</fullName>
        <ecNumber evidence="9">4.1.1.23</ecNumber>
    </recommendedName>
    <alternativeName>
        <fullName evidence="9">OMP decarboxylase</fullName>
        <shortName evidence="9">OMPDCase</shortName>
        <shortName evidence="9">OMPdecase</shortName>
    </alternativeName>
</protein>
<comment type="subunit">
    <text evidence="3 9">Homodimer.</text>
</comment>
<feature type="binding site" evidence="9 11">
    <location>
        <position position="217"/>
    </location>
    <ligand>
        <name>substrate</name>
    </ligand>
</feature>
<reference evidence="14 16" key="1">
    <citation type="journal article" date="2016" name="Genome Announc.">
        <title>Complete Genome Sequences of Aerococcus christensenii CCUG 28831T, Aerococcus sanguinicola CCUG 43001T, Aerococcus urinae CCUG 36881T, Aerococcus urinaeequi CCUG 28094T, Aerococcus urinaehominis CCUG 42038 BT, and Aerococcus viridans CCUG 4311T.</title>
        <authorList>
            <person name="Carkaci D."/>
            <person name="Dargis R."/>
            <person name="Nielsen X.C."/>
            <person name="Skovgaard O."/>
            <person name="Fuursted K."/>
            <person name="Christensen J.J."/>
        </authorList>
    </citation>
    <scope>NUCLEOTIDE SEQUENCE [LARGE SCALE GENOMIC DNA]</scope>
    <source>
        <strain evidence="14 16">CCUG43001</strain>
    </source>
</reference>
<evidence type="ECO:0000256" key="4">
    <source>
        <dbReference type="ARBA" id="ARBA00022793"/>
    </source>
</evidence>
<dbReference type="Gene3D" id="3.20.20.70">
    <property type="entry name" value="Aldolase class I"/>
    <property type="match status" value="1"/>
</dbReference>
<feature type="binding site" evidence="9">
    <location>
        <begin position="60"/>
        <end position="69"/>
    </location>
    <ligand>
        <name>substrate</name>
    </ligand>
</feature>
<feature type="binding site" evidence="9 11">
    <location>
        <position position="123"/>
    </location>
    <ligand>
        <name>substrate</name>
    </ligand>
</feature>
<dbReference type="EC" id="4.1.1.23" evidence="9"/>
<reference evidence="15 17" key="3">
    <citation type="submission" date="2017-12" db="EMBL/GenBank/DDBJ databases">
        <title>Phylogenetic diversity of female urinary microbiome.</title>
        <authorList>
            <person name="Thomas-White K."/>
            <person name="Wolfe A.J."/>
        </authorList>
    </citation>
    <scope>NUCLEOTIDE SEQUENCE [LARGE SCALE GENOMIC DNA]</scope>
    <source>
        <strain evidence="15 17">UMB0139</strain>
    </source>
</reference>
<evidence type="ECO:0000259" key="13">
    <source>
        <dbReference type="SMART" id="SM00934"/>
    </source>
</evidence>
<dbReference type="OrthoDB" id="9806203at2"/>
<dbReference type="GO" id="GO:0004590">
    <property type="term" value="F:orotidine-5'-phosphate decarboxylase activity"/>
    <property type="evidence" value="ECO:0007669"/>
    <property type="project" value="UniProtKB-UniRule"/>
</dbReference>
<dbReference type="InterPro" id="IPR001754">
    <property type="entry name" value="OMPdeCOase_dom"/>
</dbReference>
<accession>A0A0X8FB44</accession>
<keyword evidence="4 9" id="KW-0210">Decarboxylase</keyword>
<dbReference type="CDD" id="cd04725">
    <property type="entry name" value="OMP_decarboxylase_like"/>
    <property type="match status" value="1"/>
</dbReference>
<evidence type="ECO:0000256" key="8">
    <source>
        <dbReference type="ARBA" id="ARBA00061012"/>
    </source>
</evidence>
<keyword evidence="5 9" id="KW-0665">Pyrimidine biosynthesis</keyword>
<dbReference type="InterPro" id="IPR014732">
    <property type="entry name" value="OMPdecase"/>
</dbReference>
<dbReference type="KEGG" id="asan:AWM72_04460"/>
<keyword evidence="16" id="KW-1185">Reference proteome</keyword>
<evidence type="ECO:0000256" key="7">
    <source>
        <dbReference type="ARBA" id="ARBA00049157"/>
    </source>
</evidence>
<dbReference type="PROSITE" id="PS00156">
    <property type="entry name" value="OMPDECASE"/>
    <property type="match status" value="1"/>
</dbReference>
<dbReference type="PANTHER" id="PTHR32119:SF2">
    <property type="entry name" value="OROTIDINE 5'-PHOSPHATE DECARBOXYLASE"/>
    <property type="match status" value="1"/>
</dbReference>
<evidence type="ECO:0000256" key="2">
    <source>
        <dbReference type="ARBA" id="ARBA00004861"/>
    </source>
</evidence>
<dbReference type="GO" id="GO:0044205">
    <property type="term" value="P:'de novo' UMP biosynthetic process"/>
    <property type="evidence" value="ECO:0007669"/>
    <property type="project" value="UniProtKB-UniRule"/>
</dbReference>
<name>A0A0X8FB44_9LACT</name>
<evidence type="ECO:0000313" key="17">
    <source>
        <dbReference type="Proteomes" id="UP000234239"/>
    </source>
</evidence>
<dbReference type="Proteomes" id="UP000069912">
    <property type="component" value="Chromosome"/>
</dbReference>
<feature type="active site" description="For OMPdecase activity" evidence="10">
    <location>
        <position position="62"/>
    </location>
</feature>
<evidence type="ECO:0000256" key="9">
    <source>
        <dbReference type="HAMAP-Rule" id="MF_01200"/>
    </source>
</evidence>
<dbReference type="GO" id="GO:0005829">
    <property type="term" value="C:cytosol"/>
    <property type="evidence" value="ECO:0007669"/>
    <property type="project" value="TreeGrafter"/>
</dbReference>
<feature type="active site" description="For OMPdecase activity" evidence="10">
    <location>
        <position position="60"/>
    </location>
</feature>
<feature type="active site" description="Proton donor" evidence="9">
    <location>
        <position position="62"/>
    </location>
</feature>
<dbReference type="UniPathway" id="UPA00070">
    <property type="reaction ID" value="UER00120"/>
</dbReference>
<reference evidence="16" key="2">
    <citation type="submission" date="2016-01" db="EMBL/GenBank/DDBJ databases">
        <title>Six Aerococcus type strain genome sequencing and assembly using PacBio and Illumina Hiseq.</title>
        <authorList>
            <person name="Carkaci D."/>
            <person name="Dargis R."/>
            <person name="Nielsen X.C."/>
            <person name="Skovgaard O."/>
            <person name="Fuursted K."/>
            <person name="Christensen J.J."/>
        </authorList>
    </citation>
    <scope>NUCLEOTIDE SEQUENCE [LARGE SCALE GENOMIC DNA]</scope>
    <source>
        <strain evidence="16">CCUG43001</strain>
    </source>
</reference>
<dbReference type="NCBIfam" id="NF001273">
    <property type="entry name" value="PRK00230.1"/>
    <property type="match status" value="1"/>
</dbReference>
<dbReference type="GO" id="GO:0006207">
    <property type="term" value="P:'de novo' pyrimidine nucleobase biosynthetic process"/>
    <property type="evidence" value="ECO:0007669"/>
    <property type="project" value="InterPro"/>
</dbReference>
<evidence type="ECO:0000256" key="10">
    <source>
        <dbReference type="PIRSR" id="PIRSR614732-1"/>
    </source>
</evidence>
<dbReference type="AlphaFoldDB" id="A0A0X8FB44"/>
<evidence type="ECO:0000313" key="15">
    <source>
        <dbReference type="EMBL" id="PKZ22152.1"/>
    </source>
</evidence>
<feature type="binding site" evidence="9 11">
    <location>
        <position position="11"/>
    </location>
    <ligand>
        <name>substrate</name>
    </ligand>
</feature>
<evidence type="ECO:0000313" key="14">
    <source>
        <dbReference type="EMBL" id="AMB94062.1"/>
    </source>
</evidence>
<keyword evidence="6 9" id="KW-0456">Lyase</keyword>
<comment type="pathway">
    <text evidence="2 9 12">Pyrimidine metabolism; UMP biosynthesis via de novo pathway; UMP from orotate: step 2/2.</text>
</comment>
<evidence type="ECO:0000313" key="16">
    <source>
        <dbReference type="Proteomes" id="UP000069912"/>
    </source>
</evidence>
<feature type="binding site" evidence="9 11">
    <location>
        <position position="185"/>
    </location>
    <ligand>
        <name>substrate</name>
    </ligand>
</feature>
<feature type="active site" description="For OMPdecase activity" evidence="10">
    <location>
        <position position="65"/>
    </location>
</feature>
<evidence type="ECO:0000256" key="12">
    <source>
        <dbReference type="RuleBase" id="RU000512"/>
    </source>
</evidence>
<dbReference type="FunFam" id="3.20.20.70:FF:000015">
    <property type="entry name" value="Orotidine 5'-phosphate decarboxylase"/>
    <property type="match status" value="1"/>
</dbReference>
<dbReference type="InterPro" id="IPR011060">
    <property type="entry name" value="RibuloseP-bd_barrel"/>
</dbReference>
<dbReference type="InterPro" id="IPR018089">
    <property type="entry name" value="OMPdecase_AS"/>
</dbReference>
<dbReference type="EMBL" id="CP014160">
    <property type="protein sequence ID" value="AMB94062.1"/>
    <property type="molecule type" value="Genomic_DNA"/>
</dbReference>
<evidence type="ECO:0000256" key="1">
    <source>
        <dbReference type="ARBA" id="ARBA00002356"/>
    </source>
</evidence>
<dbReference type="InterPro" id="IPR013785">
    <property type="entry name" value="Aldolase_TIM"/>
</dbReference>
<evidence type="ECO:0000256" key="3">
    <source>
        <dbReference type="ARBA" id="ARBA00011738"/>
    </source>
</evidence>
<dbReference type="SUPFAM" id="SSF51366">
    <property type="entry name" value="Ribulose-phoshate binding barrel"/>
    <property type="match status" value="1"/>
</dbReference>
<dbReference type="EMBL" id="PKGY01000002">
    <property type="protein sequence ID" value="PKZ22152.1"/>
    <property type="molecule type" value="Genomic_DNA"/>
</dbReference>
<dbReference type="PANTHER" id="PTHR32119">
    <property type="entry name" value="OROTIDINE 5'-PHOSPHATE DECARBOXYLASE"/>
    <property type="match status" value="1"/>
</dbReference>
<dbReference type="Proteomes" id="UP000234239">
    <property type="component" value="Unassembled WGS sequence"/>
</dbReference>
<feature type="binding site" evidence="9 11">
    <location>
        <position position="33"/>
    </location>
    <ligand>
        <name>substrate</name>
    </ligand>
</feature>
<gene>
    <name evidence="9" type="primary">pyrF</name>
    <name evidence="14" type="ORF">AWM72_04460</name>
    <name evidence="15" type="ORF">CYJ28_03275</name>
</gene>
<organism evidence="14 16">
    <name type="scientific">Aerococcus sanguinicola</name>
    <dbReference type="NCBI Taxonomy" id="119206"/>
    <lineage>
        <taxon>Bacteria</taxon>
        <taxon>Bacillati</taxon>
        <taxon>Bacillota</taxon>
        <taxon>Bacilli</taxon>
        <taxon>Lactobacillales</taxon>
        <taxon>Aerococcaceae</taxon>
        <taxon>Aerococcus</taxon>
    </lineage>
</organism>
<evidence type="ECO:0000256" key="11">
    <source>
        <dbReference type="PIRSR" id="PIRSR614732-2"/>
    </source>
</evidence>
<comment type="function">
    <text evidence="1 9">Catalyzes the decarboxylation of orotidine 5'-monophosphate (OMP) to uridine 5'-monophosphate (UMP).</text>
</comment>
<dbReference type="SMART" id="SM00934">
    <property type="entry name" value="OMPdecase"/>
    <property type="match status" value="1"/>
</dbReference>
<feature type="domain" description="Orotidine 5'-phosphate decarboxylase" evidence="13">
    <location>
        <begin position="5"/>
        <end position="232"/>
    </location>
</feature>